<dbReference type="InterPro" id="IPR014001">
    <property type="entry name" value="Helicase_ATP-bd"/>
</dbReference>
<organism evidence="2 3">
    <name type="scientific">Desulfobacter latus</name>
    <dbReference type="NCBI Taxonomy" id="2292"/>
    <lineage>
        <taxon>Bacteria</taxon>
        <taxon>Pseudomonadati</taxon>
        <taxon>Thermodesulfobacteriota</taxon>
        <taxon>Desulfobacteria</taxon>
        <taxon>Desulfobacterales</taxon>
        <taxon>Desulfobacteraceae</taxon>
        <taxon>Desulfobacter</taxon>
    </lineage>
</organism>
<feature type="domain" description="Helicase ATP-binding" evidence="1">
    <location>
        <begin position="284"/>
        <end position="483"/>
    </location>
</feature>
<protein>
    <submittedName>
        <fullName evidence="2">Type I restriction endonuclease subunit R</fullName>
    </submittedName>
</protein>
<accession>A0A850T571</accession>
<dbReference type="GO" id="GO:0003677">
    <property type="term" value="F:DNA binding"/>
    <property type="evidence" value="ECO:0007669"/>
    <property type="project" value="UniProtKB-KW"/>
</dbReference>
<dbReference type="AlphaFoldDB" id="A0A850T571"/>
<dbReference type="GO" id="GO:0009307">
    <property type="term" value="P:DNA restriction-modification system"/>
    <property type="evidence" value="ECO:0007669"/>
    <property type="project" value="UniProtKB-KW"/>
</dbReference>
<dbReference type="InterPro" id="IPR040980">
    <property type="entry name" value="SWI2_SNF2"/>
</dbReference>
<keyword evidence="2" id="KW-0378">Hydrolase</keyword>
<proteinExistence type="predicted"/>
<dbReference type="Pfam" id="PF22679">
    <property type="entry name" value="T1R_D3-like"/>
    <property type="match status" value="1"/>
</dbReference>
<dbReference type="SMART" id="SM00487">
    <property type="entry name" value="DEXDc"/>
    <property type="match status" value="1"/>
</dbReference>
<reference evidence="2 3" key="1">
    <citation type="submission" date="2020-06" db="EMBL/GenBank/DDBJ databases">
        <title>High-quality draft genome of sulfate reducer Desulfobacter latus type strain AcrS2 isolated from marine sediment.</title>
        <authorList>
            <person name="Hoppe M."/>
            <person name="Larsen C.K."/>
            <person name="Marshall I.P.G."/>
            <person name="Schramm A."/>
            <person name="Marietou A.G."/>
        </authorList>
    </citation>
    <scope>NUCLEOTIDE SEQUENCE [LARGE SCALE GENOMIC DNA]</scope>
    <source>
        <strain evidence="2 3">AcRS2</strain>
    </source>
</reference>
<dbReference type="PANTHER" id="PTHR42927:SF1">
    <property type="entry name" value="HELICASE SUPERFAMILY 1 AND 2 DOMAIN-CONTAINING PROTEIN"/>
    <property type="match status" value="1"/>
</dbReference>
<dbReference type="Gene3D" id="3.90.1570.50">
    <property type="match status" value="1"/>
</dbReference>
<name>A0A850T571_9BACT</name>
<evidence type="ECO:0000313" key="3">
    <source>
        <dbReference type="Proteomes" id="UP000553343"/>
    </source>
</evidence>
<keyword evidence="3" id="KW-1185">Reference proteome</keyword>
<evidence type="ECO:0000259" key="1">
    <source>
        <dbReference type="PROSITE" id="PS51192"/>
    </source>
</evidence>
<sequence>MPDGPEKQFQHHITDFLEKVHRYIPLQSSDITDSDRYFVEDHLISFIRATQKETFNKLAENYGSDAGDEIFRALKKELTHRPLWTVIRQGLMVRGLTFNLYFPEPRSSQGAAERFYRENRISFREELVIKKGKRPDIVLFLNGLPVIVLELKHEKNQTVHDAVDQYAKRDHGDWIFRLPFLYIAADTSDVMVATDPSKAENFRWHNSGLENKAMTDGEYPVEFLYRDVLSKGSIIRALSFYLVYVPAREAENDRPALPAGTIFPRFHQSRMVENLYRDLETRYAENRTLGKKYLIHHSAGSGKTLSICWLADRIHSLYKPGSNEKIIDRIFILTDRKALDKNIREDMEKLVHLADVVDFAKNSDQLARLIRSGTARIIVSTQQKFKYILEKLAGDQALRQLKVAFLIDEAHRSQEGKTAAGVKVSFREPEVEDVESDGMDPEEEIAGIIRAHDRNQVFVAFTATPSKATLSLFGTPFDEYTEEEAIREGYILDVASNIISYRTLYNLHCPVLSKEDQEKVYPAGVVAKALKNVAYQDDGLIQYKAEVMLRIFDDQILPLIGGNAKAMIVATSRPAGLRYFEILTEKLLERKSPYKVLFAFSPFVHPETNKALSETGVNGLNPGEAIEDRFEGDNYRLMVVANKFQEGFDQPLLAGMFLDKAVVDRNAVQTVSRLNRCHGGKDKVVVVDFTNNAKKILKAFKKYRKGSPFEPEEPDAKDCTAQYDEIISKGVFDQAHADHFSELSAQGSDALIQSFAAELRGVFELRIPDPDERKSFVYLLARFVKSYYFLSGFFQYPDDVRRFAEFAEVIGPQLIKKGSESDLIKLMRKTRVVKANVTYVGTVKSSGPVKLKAGGGKGPGVPIKKVTVQDAIDAITEKFRISNEEALIIREVTEEKMKDETILNTIRIHKEDVVYIKDTYRETIDRRIKEAYEKKNRFEALWDPKYIDDGAIFDIMTFTVIESGLQAVIAE</sequence>
<dbReference type="PANTHER" id="PTHR42927">
    <property type="entry name" value="HELICASE SUPERFAMILY 1 AND 2 DOMAIN-CONTAINING PROTEIN"/>
    <property type="match status" value="1"/>
</dbReference>
<dbReference type="InterPro" id="IPR007409">
    <property type="entry name" value="Restrct_endonuc_type1_HsdR_N"/>
</dbReference>
<dbReference type="GO" id="GO:0005524">
    <property type="term" value="F:ATP binding"/>
    <property type="evidence" value="ECO:0007669"/>
    <property type="project" value="UniProtKB-KW"/>
</dbReference>
<dbReference type="InterPro" id="IPR027417">
    <property type="entry name" value="P-loop_NTPase"/>
</dbReference>
<dbReference type="PROSITE" id="PS51192">
    <property type="entry name" value="HELICASE_ATP_BIND_1"/>
    <property type="match status" value="1"/>
</dbReference>
<dbReference type="Proteomes" id="UP000553343">
    <property type="component" value="Unassembled WGS sequence"/>
</dbReference>
<dbReference type="SUPFAM" id="SSF52540">
    <property type="entry name" value="P-loop containing nucleoside triphosphate hydrolases"/>
    <property type="match status" value="2"/>
</dbReference>
<keyword evidence="2" id="KW-0540">Nuclease</keyword>
<keyword evidence="2" id="KW-0255">Endonuclease</keyword>
<dbReference type="RefSeq" id="WP_178365490.1">
    <property type="nucleotide sequence ID" value="NZ_JACADJ010000007.1"/>
</dbReference>
<dbReference type="Gene3D" id="3.40.50.300">
    <property type="entry name" value="P-loop containing nucleotide triphosphate hydrolases"/>
    <property type="match status" value="2"/>
</dbReference>
<comment type="caution">
    <text evidence="2">The sequence shown here is derived from an EMBL/GenBank/DDBJ whole genome shotgun (WGS) entry which is preliminary data.</text>
</comment>
<dbReference type="GO" id="GO:0009035">
    <property type="term" value="F:type I site-specific deoxyribonuclease activity"/>
    <property type="evidence" value="ECO:0007669"/>
    <property type="project" value="UniProtKB-EC"/>
</dbReference>
<dbReference type="Pfam" id="PF04313">
    <property type="entry name" value="HSDR_N"/>
    <property type="match status" value="1"/>
</dbReference>
<dbReference type="InterPro" id="IPR055180">
    <property type="entry name" value="HsdR_RecA-like_helicase_dom_2"/>
</dbReference>
<gene>
    <name evidence="2" type="ORF">HXW94_03360</name>
</gene>
<dbReference type="EMBL" id="JACADJ010000007">
    <property type="protein sequence ID" value="NWH04035.1"/>
    <property type="molecule type" value="Genomic_DNA"/>
</dbReference>
<evidence type="ECO:0000313" key="2">
    <source>
        <dbReference type="EMBL" id="NWH04035.1"/>
    </source>
</evidence>
<dbReference type="Pfam" id="PF18766">
    <property type="entry name" value="SWI2_SNF2"/>
    <property type="match status" value="1"/>
</dbReference>